<protein>
    <submittedName>
        <fullName evidence="1">Uncharacterized protein</fullName>
    </submittedName>
</protein>
<reference evidence="2" key="2">
    <citation type="submission" date="2015-01" db="EMBL/GenBank/DDBJ databases">
        <title>Evolutionary Origins and Diversification of the Mycorrhizal Mutualists.</title>
        <authorList>
            <consortium name="DOE Joint Genome Institute"/>
            <consortium name="Mycorrhizal Genomics Consortium"/>
            <person name="Kohler A."/>
            <person name="Kuo A."/>
            <person name="Nagy L.G."/>
            <person name="Floudas D."/>
            <person name="Copeland A."/>
            <person name="Barry K.W."/>
            <person name="Cichocki N."/>
            <person name="Veneault-Fourrey C."/>
            <person name="LaButti K."/>
            <person name="Lindquist E.A."/>
            <person name="Lipzen A."/>
            <person name="Lundell T."/>
            <person name="Morin E."/>
            <person name="Murat C."/>
            <person name="Riley R."/>
            <person name="Ohm R."/>
            <person name="Sun H."/>
            <person name="Tunlid A."/>
            <person name="Henrissat B."/>
            <person name="Grigoriev I.V."/>
            <person name="Hibbett D.S."/>
            <person name="Martin F."/>
        </authorList>
    </citation>
    <scope>NUCLEOTIDE SEQUENCE [LARGE SCALE GENOMIC DNA]</scope>
    <source>
        <strain evidence="2">Zn</strain>
    </source>
</reference>
<evidence type="ECO:0000313" key="2">
    <source>
        <dbReference type="Proteomes" id="UP000054321"/>
    </source>
</evidence>
<accession>A0A0C3HAH9</accession>
<organism evidence="1 2">
    <name type="scientific">Oidiodendron maius (strain Zn)</name>
    <dbReference type="NCBI Taxonomy" id="913774"/>
    <lineage>
        <taxon>Eukaryota</taxon>
        <taxon>Fungi</taxon>
        <taxon>Dikarya</taxon>
        <taxon>Ascomycota</taxon>
        <taxon>Pezizomycotina</taxon>
        <taxon>Leotiomycetes</taxon>
        <taxon>Leotiomycetes incertae sedis</taxon>
        <taxon>Myxotrichaceae</taxon>
        <taxon>Oidiodendron</taxon>
    </lineage>
</organism>
<gene>
    <name evidence="1" type="ORF">OIDMADRAFT_30966</name>
</gene>
<sequence length="265" mass="29009">MFRDGANLEARPSTGEPLVITNRGIRMSLPILMEAELPDSPLGILSCSKEGVYSSVIGIRLDKSKEDDTKYGRKRSAVVSLPMKPFALHGIMAQASTVTLVKRSLEGVKNNLVSQCWVQYPTSASYPPCACKVIAMCPSAQWKCDDVTKTLTWTFRRTTEEVVESTIVFIVEDTGERCAIRIQLRPSDGLGQVGMALIASDLNISDESSVLSAVNDSALDDGSKGDRMIQLTRVCLVARLTATRMRGQWASNLEIFSTQAIPFRS</sequence>
<dbReference type="AlphaFoldDB" id="A0A0C3HAH9"/>
<evidence type="ECO:0000313" key="1">
    <source>
        <dbReference type="EMBL" id="KIM99366.1"/>
    </source>
</evidence>
<dbReference type="InParanoid" id="A0A0C3HAH9"/>
<dbReference type="EMBL" id="KN832879">
    <property type="protein sequence ID" value="KIM99366.1"/>
    <property type="molecule type" value="Genomic_DNA"/>
</dbReference>
<proteinExistence type="predicted"/>
<dbReference type="HOGENOM" id="CLU_1050090_0_0_1"/>
<reference evidence="1 2" key="1">
    <citation type="submission" date="2014-04" db="EMBL/GenBank/DDBJ databases">
        <authorList>
            <consortium name="DOE Joint Genome Institute"/>
            <person name="Kuo A."/>
            <person name="Martino E."/>
            <person name="Perotto S."/>
            <person name="Kohler A."/>
            <person name="Nagy L.G."/>
            <person name="Floudas D."/>
            <person name="Copeland A."/>
            <person name="Barry K.W."/>
            <person name="Cichocki N."/>
            <person name="Veneault-Fourrey C."/>
            <person name="LaButti K."/>
            <person name="Lindquist E.A."/>
            <person name="Lipzen A."/>
            <person name="Lundell T."/>
            <person name="Morin E."/>
            <person name="Murat C."/>
            <person name="Sun H."/>
            <person name="Tunlid A."/>
            <person name="Henrissat B."/>
            <person name="Grigoriev I.V."/>
            <person name="Hibbett D.S."/>
            <person name="Martin F."/>
            <person name="Nordberg H.P."/>
            <person name="Cantor M.N."/>
            <person name="Hua S.X."/>
        </authorList>
    </citation>
    <scope>NUCLEOTIDE SEQUENCE [LARGE SCALE GENOMIC DNA]</scope>
    <source>
        <strain evidence="1 2">Zn</strain>
    </source>
</reference>
<name>A0A0C3HAH9_OIDMZ</name>
<keyword evidence="2" id="KW-1185">Reference proteome</keyword>
<dbReference type="Proteomes" id="UP000054321">
    <property type="component" value="Unassembled WGS sequence"/>
</dbReference>